<dbReference type="Proteomes" id="UP000549394">
    <property type="component" value="Unassembled WGS sequence"/>
</dbReference>
<organism evidence="1 2">
    <name type="scientific">Dimorphilus gyrociliatus</name>
    <dbReference type="NCBI Taxonomy" id="2664684"/>
    <lineage>
        <taxon>Eukaryota</taxon>
        <taxon>Metazoa</taxon>
        <taxon>Spiralia</taxon>
        <taxon>Lophotrochozoa</taxon>
        <taxon>Annelida</taxon>
        <taxon>Polychaeta</taxon>
        <taxon>Polychaeta incertae sedis</taxon>
        <taxon>Dinophilidae</taxon>
        <taxon>Dimorphilus</taxon>
    </lineage>
</organism>
<sequence length="525" mass="60828">MTTENFDKILREEKENRLATLAFIKVRQNESKMCGTIEVDLENVIPLVTIARMLVVEEIVKECEYLLLDFLTVKNSLSMAFLADVFELEELKIATSTALETLLFSENLLKQIVCLPFEGILWLIQQEVFQSCSNFTVEAVMKWLKGVGSQEDYDILLHILADSYGIDTSNLPHASELLNRRLHLEILHTSSNETMEEMLVFINLNSISIMFYSPTLNNWFSFPLKCSQDDLFPIGALKSGKMLVRKKTGSQLFAVNIRDQEKPKETVSPPKHNNWKNVTYGICEGKYICLQRNGQEMRLVKLKEVKSKFIWKPWPVYTIENLPIIEGKLIFVGGPSSHIVLSENWYQEEKGYMILRKNVYPFNFIKIPYPKCACSNHKPNGQGTICLLSLAKTTLKVYMNLSQTYFRITLVINSSENFTTFNVYNCNLLDLTWTFTVEKIEETLKCTSGISNLYLIRKHDQVYVTKAMHADHKVILPPLRFERIIHEFRCVMLPKCLLEKADINRNVEVEKGEEFNFEWMKLLPY</sequence>
<accession>A0A7I8VWZ0</accession>
<dbReference type="Gene3D" id="3.30.710.10">
    <property type="entry name" value="Potassium Channel Kv1.1, Chain A"/>
    <property type="match status" value="1"/>
</dbReference>
<reference evidence="1 2" key="1">
    <citation type="submission" date="2020-08" db="EMBL/GenBank/DDBJ databases">
        <authorList>
            <person name="Hejnol A."/>
        </authorList>
    </citation>
    <scope>NUCLEOTIDE SEQUENCE [LARGE SCALE GENOMIC DNA]</scope>
</reference>
<protein>
    <submittedName>
        <fullName evidence="1">DgyrCDS8885</fullName>
    </submittedName>
</protein>
<dbReference type="AlphaFoldDB" id="A0A7I8VWZ0"/>
<keyword evidence="2" id="KW-1185">Reference proteome</keyword>
<name>A0A7I8VWZ0_9ANNE</name>
<dbReference type="InterPro" id="IPR011333">
    <property type="entry name" value="SKP1/BTB/POZ_sf"/>
</dbReference>
<evidence type="ECO:0000313" key="2">
    <source>
        <dbReference type="Proteomes" id="UP000549394"/>
    </source>
</evidence>
<dbReference type="EMBL" id="CAJFCJ010000012">
    <property type="protein sequence ID" value="CAD5120309.1"/>
    <property type="molecule type" value="Genomic_DNA"/>
</dbReference>
<comment type="caution">
    <text evidence="1">The sequence shown here is derived from an EMBL/GenBank/DDBJ whole genome shotgun (WGS) entry which is preliminary data.</text>
</comment>
<gene>
    <name evidence="1" type="ORF">DGYR_LOCUS8420</name>
</gene>
<evidence type="ECO:0000313" key="1">
    <source>
        <dbReference type="EMBL" id="CAD5120309.1"/>
    </source>
</evidence>
<proteinExistence type="predicted"/>